<keyword evidence="1" id="KW-0472">Membrane</keyword>
<dbReference type="Proteomes" id="UP000005104">
    <property type="component" value="Chromosome"/>
</dbReference>
<dbReference type="STRING" id="768710.DesyoDRAFT_5144"/>
<dbReference type="OrthoDB" id="1798947at2"/>
<dbReference type="HOGENOM" id="CLU_2117069_0_0_9"/>
<feature type="transmembrane region" description="Helical" evidence="1">
    <location>
        <begin position="6"/>
        <end position="26"/>
    </location>
</feature>
<dbReference type="RefSeq" id="WP_007787297.1">
    <property type="nucleotide sequence ID" value="NZ_CM001441.1"/>
</dbReference>
<keyword evidence="1" id="KW-1133">Transmembrane helix</keyword>
<dbReference type="EMBL" id="CM001441">
    <property type="protein sequence ID" value="EHQ92077.1"/>
    <property type="molecule type" value="Genomic_DNA"/>
</dbReference>
<keyword evidence="1" id="KW-0812">Transmembrane</keyword>
<organism evidence="2 3">
    <name type="scientific">Desulfosporosinus youngiae DSM 17734</name>
    <dbReference type="NCBI Taxonomy" id="768710"/>
    <lineage>
        <taxon>Bacteria</taxon>
        <taxon>Bacillati</taxon>
        <taxon>Bacillota</taxon>
        <taxon>Clostridia</taxon>
        <taxon>Eubacteriales</taxon>
        <taxon>Desulfitobacteriaceae</taxon>
        <taxon>Desulfosporosinus</taxon>
    </lineage>
</organism>
<accession>H5Y098</accession>
<evidence type="ECO:0000313" key="2">
    <source>
        <dbReference type="EMBL" id="EHQ92077.1"/>
    </source>
</evidence>
<reference evidence="2 3" key="1">
    <citation type="submission" date="2011-11" db="EMBL/GenBank/DDBJ databases">
        <title>The Noncontiguous Finished genome of Desulfosporosinus youngiae DSM 17734.</title>
        <authorList>
            <consortium name="US DOE Joint Genome Institute (JGI-PGF)"/>
            <person name="Lucas S."/>
            <person name="Han J."/>
            <person name="Lapidus A."/>
            <person name="Cheng J.-F."/>
            <person name="Goodwin L."/>
            <person name="Pitluck S."/>
            <person name="Peters L."/>
            <person name="Ovchinnikova G."/>
            <person name="Lu M."/>
            <person name="Land M.L."/>
            <person name="Hauser L."/>
            <person name="Pester M."/>
            <person name="Spring S."/>
            <person name="Ollivier B."/>
            <person name="Rattei T."/>
            <person name="Klenk H.-P."/>
            <person name="Wagner M."/>
            <person name="Loy A."/>
            <person name="Woyke T.J."/>
        </authorList>
    </citation>
    <scope>NUCLEOTIDE SEQUENCE [LARGE SCALE GENOMIC DNA]</scope>
    <source>
        <strain evidence="2 3">DSM 17734</strain>
    </source>
</reference>
<keyword evidence="3" id="KW-1185">Reference proteome</keyword>
<dbReference type="AlphaFoldDB" id="H5Y098"/>
<evidence type="ECO:0000313" key="3">
    <source>
        <dbReference type="Proteomes" id="UP000005104"/>
    </source>
</evidence>
<gene>
    <name evidence="2" type="ORF">DesyoDRAFT_5144</name>
</gene>
<proteinExistence type="predicted"/>
<evidence type="ECO:0000256" key="1">
    <source>
        <dbReference type="SAM" id="Phobius"/>
    </source>
</evidence>
<sequence>MDIVLSGLQAYWGLILLVSGFVVFLVSQGKAKATKIILSLMLQVEKQAEALVLEVGDQKFSFVVSKGYELLPRAVRMVMTYSMFENMARTLYASAKNYLTELNSTDVHQKPKQEAVQEVKGIDHG</sequence>
<name>H5Y098_9FIRM</name>
<protein>
    <submittedName>
        <fullName evidence="2">Uncharacterized protein</fullName>
    </submittedName>
</protein>
<dbReference type="eggNOG" id="ENOG503382Y">
    <property type="taxonomic scope" value="Bacteria"/>
</dbReference>